<feature type="compositionally biased region" description="Low complexity" evidence="5">
    <location>
        <begin position="91"/>
        <end position="101"/>
    </location>
</feature>
<accession>A0ABD3RJQ4</accession>
<dbReference type="SUPFAM" id="SSF50965">
    <property type="entry name" value="Galactose oxidase, central domain"/>
    <property type="match status" value="1"/>
</dbReference>
<keyword evidence="3" id="KW-0325">Glycoprotein</keyword>
<feature type="repeat" description="FG-GAP" evidence="4">
    <location>
        <begin position="427"/>
        <end position="483"/>
    </location>
</feature>
<name>A0ABD3RJQ4_9STRA</name>
<dbReference type="InterPro" id="IPR013519">
    <property type="entry name" value="Int_alpha_beta-p"/>
</dbReference>
<dbReference type="InterPro" id="IPR028994">
    <property type="entry name" value="Integrin_alpha_N"/>
</dbReference>
<sequence>MARRDGGVVDGGGRGGRRRRRTTISDVDPGRSSYHGTPSHRPSRDSVDVCDDPAAPPTTTAKNARPGGGGGGGGGGGRRRWTISDDRGTISGVSSSSSSHSAHPPPGTVDAHERFGTLSSRRPSSNLGGVGRGVVGGSSDIANLAMTTTTTTTTDHPPAPVEDDARTGGVGIEDDDDANVVGSSSSSSWGRRGRSMTIVGLASFGLLAAAGAIVASVVTRLRVERNDDPVVERTNAVSSETTASTITWRQQGTTIVGGAAGDEFGSSVAFSDDAGIMAIAAPGYGNDMGYIKVYRIDDDDGKRVVQLGQTIYGDAIGDYFGGSLDITPDGMTVICSSPDWIIYDDRPGYARVFSLEGDGDLGTDNWKQIGQDIVGEAIGDEFGVSVSISDDGKTIAIGANFNDGENGVDSGHVRIYRLVENGSIWEQIGSDIDGDAADDWLGYSVSLSADGSIVAIGAPHNDNNGDNSGQVTVHRFDSEKSSWERLGQSIYGDNALDQLGMYVHLSPDGITLAIGSPSVGGTGYVRVFSLASGDDINADAWNQIGQDIVGEVVGNEFGGSVSLSDDGKTLAVGARDADGKNGVDSGRVTIFRMDDTKSDWIPMGDSIDGDVASDWSGYSVSLSADGNKVAIGSPYNDDNGVDSGHVKVFVFE</sequence>
<dbReference type="Pfam" id="PF14312">
    <property type="entry name" value="FG-GAP_2"/>
    <property type="match status" value="2"/>
</dbReference>
<dbReference type="InterPro" id="IPR013517">
    <property type="entry name" value="FG-GAP"/>
</dbReference>
<keyword evidence="6" id="KW-1133">Transmembrane helix</keyword>
<reference evidence="7 8" key="1">
    <citation type="submission" date="2024-10" db="EMBL/GenBank/DDBJ databases">
        <title>Updated reference genomes for cyclostephanoid diatoms.</title>
        <authorList>
            <person name="Roberts W.R."/>
            <person name="Alverson A.J."/>
        </authorList>
    </citation>
    <scope>NUCLEOTIDE SEQUENCE [LARGE SCALE GENOMIC DNA]</scope>
    <source>
        <strain evidence="7 8">AJA228-03</strain>
    </source>
</reference>
<gene>
    <name evidence="7" type="ORF">ACHAXA_008559</name>
</gene>
<evidence type="ECO:0000256" key="2">
    <source>
        <dbReference type="ARBA" id="ARBA00022737"/>
    </source>
</evidence>
<dbReference type="PROSITE" id="PS51470">
    <property type="entry name" value="FG_GAP"/>
    <property type="match status" value="1"/>
</dbReference>
<keyword evidence="6" id="KW-0472">Membrane</keyword>
<evidence type="ECO:0000313" key="7">
    <source>
        <dbReference type="EMBL" id="KAL3810746.1"/>
    </source>
</evidence>
<dbReference type="PANTHER" id="PTHR36220">
    <property type="entry name" value="UNNAMED PRODUCT"/>
    <property type="match status" value="1"/>
</dbReference>
<proteinExistence type="predicted"/>
<dbReference type="InterPro" id="IPR011043">
    <property type="entry name" value="Gal_Oxase/kelch_b-propeller"/>
</dbReference>
<evidence type="ECO:0000256" key="4">
    <source>
        <dbReference type="PROSITE-ProRule" id="PRU00803"/>
    </source>
</evidence>
<keyword evidence="1" id="KW-0732">Signal</keyword>
<keyword evidence="6" id="KW-0812">Transmembrane</keyword>
<dbReference type="Proteomes" id="UP001530377">
    <property type="component" value="Unassembled WGS sequence"/>
</dbReference>
<dbReference type="AlphaFoldDB" id="A0ABD3RJQ4"/>
<organism evidence="7 8">
    <name type="scientific">Cyclostephanos tholiformis</name>
    <dbReference type="NCBI Taxonomy" id="382380"/>
    <lineage>
        <taxon>Eukaryota</taxon>
        <taxon>Sar</taxon>
        <taxon>Stramenopiles</taxon>
        <taxon>Ochrophyta</taxon>
        <taxon>Bacillariophyta</taxon>
        <taxon>Coscinodiscophyceae</taxon>
        <taxon>Thalassiosirophycidae</taxon>
        <taxon>Stephanodiscales</taxon>
        <taxon>Stephanodiscaceae</taxon>
        <taxon>Cyclostephanos</taxon>
    </lineage>
</organism>
<dbReference type="Gene3D" id="2.130.10.130">
    <property type="entry name" value="Integrin alpha, N-terminal"/>
    <property type="match status" value="2"/>
</dbReference>
<dbReference type="EMBL" id="JALLPB020000307">
    <property type="protein sequence ID" value="KAL3810746.1"/>
    <property type="molecule type" value="Genomic_DNA"/>
</dbReference>
<evidence type="ECO:0000256" key="3">
    <source>
        <dbReference type="ARBA" id="ARBA00023180"/>
    </source>
</evidence>
<feature type="compositionally biased region" description="Polar residues" evidence="5">
    <location>
        <begin position="117"/>
        <end position="127"/>
    </location>
</feature>
<keyword evidence="2" id="KW-0677">Repeat</keyword>
<feature type="region of interest" description="Disordered" evidence="5">
    <location>
        <begin position="1"/>
        <end position="192"/>
    </location>
</feature>
<protein>
    <submittedName>
        <fullName evidence="7">Uncharacterized protein</fullName>
    </submittedName>
</protein>
<evidence type="ECO:0000313" key="8">
    <source>
        <dbReference type="Proteomes" id="UP001530377"/>
    </source>
</evidence>
<dbReference type="PANTHER" id="PTHR36220:SF1">
    <property type="entry name" value="GAMMA TUBULIN COMPLEX COMPONENT C-TERMINAL DOMAIN-CONTAINING PROTEIN"/>
    <property type="match status" value="1"/>
</dbReference>
<keyword evidence="8" id="KW-1185">Reference proteome</keyword>
<feature type="transmembrane region" description="Helical" evidence="6">
    <location>
        <begin position="198"/>
        <end position="218"/>
    </location>
</feature>
<feature type="compositionally biased region" description="Gly residues" evidence="5">
    <location>
        <begin position="66"/>
        <end position="76"/>
    </location>
</feature>
<evidence type="ECO:0000256" key="1">
    <source>
        <dbReference type="ARBA" id="ARBA00022729"/>
    </source>
</evidence>
<evidence type="ECO:0000256" key="5">
    <source>
        <dbReference type="SAM" id="MobiDB-lite"/>
    </source>
</evidence>
<evidence type="ECO:0000256" key="6">
    <source>
        <dbReference type="SAM" id="Phobius"/>
    </source>
</evidence>
<comment type="caution">
    <text evidence="7">The sequence shown here is derived from an EMBL/GenBank/DDBJ whole genome shotgun (WGS) entry which is preliminary data.</text>
</comment>